<dbReference type="EMBL" id="LT854705">
    <property type="protein sequence ID" value="SMS15236.1"/>
    <property type="molecule type" value="Genomic_DNA"/>
</dbReference>
<organism evidence="2 3">
    <name type="scientific">Levilactobacillus zymae</name>
    <dbReference type="NCBI Taxonomy" id="267363"/>
    <lineage>
        <taxon>Bacteria</taxon>
        <taxon>Bacillati</taxon>
        <taxon>Bacillota</taxon>
        <taxon>Bacilli</taxon>
        <taxon>Lactobacillales</taxon>
        <taxon>Lactobacillaceae</taxon>
        <taxon>Levilactobacillus</taxon>
    </lineage>
</organism>
<evidence type="ECO:0000313" key="4">
    <source>
        <dbReference type="Proteomes" id="UP000321794"/>
    </source>
</evidence>
<reference evidence="3" key="1">
    <citation type="submission" date="2017-05" db="EMBL/GenBank/DDBJ databases">
        <authorList>
            <person name="Papadimitriou K."/>
        </authorList>
    </citation>
    <scope>NUCLEOTIDE SEQUENCE [LARGE SCALE GENOMIC DNA]</scope>
    <source>
        <strain evidence="3">ACA-DC 3411</strain>
    </source>
</reference>
<dbReference type="Proteomes" id="UP000195412">
    <property type="component" value="Chromosome I"/>
</dbReference>
<name>A0A1Y6JZ56_9LACO</name>
<dbReference type="Proteomes" id="UP000321794">
    <property type="component" value="Unassembled WGS sequence"/>
</dbReference>
<accession>A0A1Y6JZ56</accession>
<dbReference type="AlphaFoldDB" id="A0A1Y6JZ56"/>
<dbReference type="OrthoDB" id="2248271at2"/>
<dbReference type="EMBL" id="BJZK01000037">
    <property type="protein sequence ID" value="GEO73113.1"/>
    <property type="molecule type" value="Genomic_DNA"/>
</dbReference>
<reference evidence="2" key="2">
    <citation type="submission" date="2017-05" db="EMBL/GenBank/DDBJ databases">
        <authorList>
            <person name="Song R."/>
            <person name="Chenine A.L."/>
            <person name="Ruprecht R.M."/>
        </authorList>
    </citation>
    <scope>NUCLEOTIDE SEQUENCE</scope>
    <source>
        <strain evidence="2">ACA-DC 3411</strain>
    </source>
</reference>
<evidence type="ECO:0000313" key="1">
    <source>
        <dbReference type="EMBL" id="GEO73113.1"/>
    </source>
</evidence>
<evidence type="ECO:0000313" key="3">
    <source>
        <dbReference type="Proteomes" id="UP000195412"/>
    </source>
</evidence>
<sequence>MFIQIPTDMDEVQLRQLQLKKLGEDVSEDDVIRQGVLDTFQTFLDQIEDGHYDTAKWQDEQLIVIDILGKQTATVAPMSDSFLSDFRTNAEATQQYLEQQAERAAGGR</sequence>
<evidence type="ECO:0008006" key="5">
    <source>
        <dbReference type="Google" id="ProtNLM"/>
    </source>
</evidence>
<evidence type="ECO:0000313" key="2">
    <source>
        <dbReference type="EMBL" id="SMS15236.1"/>
    </source>
</evidence>
<reference evidence="1 4" key="3">
    <citation type="submission" date="2019-07" db="EMBL/GenBank/DDBJ databases">
        <title>Whole genome shotgun sequence of Lactobacillus zymae NBRC 107157.</title>
        <authorList>
            <person name="Hosoyama A."/>
            <person name="Uohara A."/>
            <person name="Ohji S."/>
            <person name="Ichikawa N."/>
        </authorList>
    </citation>
    <scope>NUCLEOTIDE SEQUENCE [LARGE SCALE GENOMIC DNA]</scope>
    <source>
        <strain evidence="1 4">NBRC 107157</strain>
    </source>
</reference>
<gene>
    <name evidence="2" type="ORF">LZ3411_2186</name>
    <name evidence="1" type="ORF">LZY01_22810</name>
</gene>
<keyword evidence="4" id="KW-1185">Reference proteome</keyword>
<dbReference type="KEGG" id="lzy:LZ3411_2186"/>
<dbReference type="RefSeq" id="WP_057734490.1">
    <property type="nucleotide sequence ID" value="NZ_BJZK01000037.1"/>
</dbReference>
<proteinExistence type="predicted"/>
<protein>
    <recommendedName>
        <fullName evidence="5">Phage protein</fullName>
    </recommendedName>
</protein>